<feature type="domain" description="SET" evidence="1">
    <location>
        <begin position="73"/>
        <end position="185"/>
    </location>
</feature>
<organism evidence="2 3">
    <name type="scientific">Triparma columacea</name>
    <dbReference type="NCBI Taxonomy" id="722753"/>
    <lineage>
        <taxon>Eukaryota</taxon>
        <taxon>Sar</taxon>
        <taxon>Stramenopiles</taxon>
        <taxon>Ochrophyta</taxon>
        <taxon>Bolidophyceae</taxon>
        <taxon>Parmales</taxon>
        <taxon>Triparmaceae</taxon>
        <taxon>Triparma</taxon>
    </lineage>
</organism>
<accession>A0A9W7L878</accession>
<dbReference type="PROSITE" id="PS50280">
    <property type="entry name" value="SET"/>
    <property type="match status" value="1"/>
</dbReference>
<protein>
    <recommendedName>
        <fullName evidence="1">SET domain-containing protein</fullName>
    </recommendedName>
</protein>
<evidence type="ECO:0000313" key="3">
    <source>
        <dbReference type="Proteomes" id="UP001165065"/>
    </source>
</evidence>
<gene>
    <name evidence="2" type="ORF">TrCOL_g7184</name>
</gene>
<dbReference type="InterPro" id="IPR046341">
    <property type="entry name" value="SET_dom_sf"/>
</dbReference>
<evidence type="ECO:0000313" key="2">
    <source>
        <dbReference type="EMBL" id="GMI37172.1"/>
    </source>
</evidence>
<sequence length="202" mass="23158">MSSFEKESTRLDLLEAFYELATLPDEMTGLLQEDVDLMESSPTDFSALKARLLKVRRLMNSKLPPFPTTEWDEHLVPRPSQIPSSGLGLYSLCNIPAGSTLCYYTGSRHSYLSQKYLPSKAYLLQVSSFFVDPEDHPSVKARYMNDPITPSFYNVKFVERPEIYSCAVIAMRDIVEGEELYISYGQAYWEQQKYEPTPLKHS</sequence>
<dbReference type="OrthoDB" id="5560686at2759"/>
<dbReference type="EMBL" id="BRYA01000071">
    <property type="protein sequence ID" value="GMI37172.1"/>
    <property type="molecule type" value="Genomic_DNA"/>
</dbReference>
<dbReference type="InterPro" id="IPR001214">
    <property type="entry name" value="SET_dom"/>
</dbReference>
<dbReference type="Gene3D" id="2.170.270.10">
    <property type="entry name" value="SET domain"/>
    <property type="match status" value="1"/>
</dbReference>
<dbReference type="Proteomes" id="UP001165065">
    <property type="component" value="Unassembled WGS sequence"/>
</dbReference>
<comment type="caution">
    <text evidence="2">The sequence shown here is derived from an EMBL/GenBank/DDBJ whole genome shotgun (WGS) entry which is preliminary data.</text>
</comment>
<keyword evidence="3" id="KW-1185">Reference proteome</keyword>
<name>A0A9W7L878_9STRA</name>
<evidence type="ECO:0000259" key="1">
    <source>
        <dbReference type="PROSITE" id="PS50280"/>
    </source>
</evidence>
<dbReference type="Pfam" id="PF00856">
    <property type="entry name" value="SET"/>
    <property type="match status" value="1"/>
</dbReference>
<proteinExistence type="predicted"/>
<dbReference type="SUPFAM" id="SSF82199">
    <property type="entry name" value="SET domain"/>
    <property type="match status" value="1"/>
</dbReference>
<reference evidence="3" key="1">
    <citation type="journal article" date="2023" name="Commun. Biol.">
        <title>Genome analysis of Parmales, the sister group of diatoms, reveals the evolutionary specialization of diatoms from phago-mixotrophs to photoautotrophs.</title>
        <authorList>
            <person name="Ban H."/>
            <person name="Sato S."/>
            <person name="Yoshikawa S."/>
            <person name="Yamada K."/>
            <person name="Nakamura Y."/>
            <person name="Ichinomiya M."/>
            <person name="Sato N."/>
            <person name="Blanc-Mathieu R."/>
            <person name="Endo H."/>
            <person name="Kuwata A."/>
            <person name="Ogata H."/>
        </authorList>
    </citation>
    <scope>NUCLEOTIDE SEQUENCE [LARGE SCALE GENOMIC DNA]</scope>
</reference>
<dbReference type="AlphaFoldDB" id="A0A9W7L878"/>